<gene>
    <name evidence="1" type="ORF">NTEN_LOCUS2566</name>
</gene>
<evidence type="ECO:0000313" key="1">
    <source>
        <dbReference type="EMBL" id="CAA9995839.1"/>
    </source>
</evidence>
<reference evidence="1 2" key="1">
    <citation type="submission" date="2020-02" db="EMBL/GenBank/DDBJ databases">
        <authorList>
            <person name="Ferguson B K."/>
        </authorList>
    </citation>
    <scope>NUCLEOTIDE SEQUENCE [LARGE SCALE GENOMIC DNA]</scope>
</reference>
<dbReference type="EMBL" id="CADCXU010004098">
    <property type="protein sequence ID" value="CAA9995839.1"/>
    <property type="molecule type" value="Genomic_DNA"/>
</dbReference>
<protein>
    <submittedName>
        <fullName evidence="1">Uncharacterized protein</fullName>
    </submittedName>
</protein>
<dbReference type="AlphaFoldDB" id="A0A6H5G285"/>
<sequence>MEAAQLSFHQHSLSLLFSTVSGERESSAHIKRGDFADRATNPDRDETHVERGLLFLACYDENI</sequence>
<dbReference type="Proteomes" id="UP000479000">
    <property type="component" value="Unassembled WGS sequence"/>
</dbReference>
<accession>A0A6H5G285</accession>
<evidence type="ECO:0000313" key="2">
    <source>
        <dbReference type="Proteomes" id="UP000479000"/>
    </source>
</evidence>
<feature type="non-terminal residue" evidence="1">
    <location>
        <position position="63"/>
    </location>
</feature>
<name>A0A6H5G285_9HEMI</name>
<proteinExistence type="predicted"/>
<organism evidence="1 2">
    <name type="scientific">Nesidiocoris tenuis</name>
    <dbReference type="NCBI Taxonomy" id="355587"/>
    <lineage>
        <taxon>Eukaryota</taxon>
        <taxon>Metazoa</taxon>
        <taxon>Ecdysozoa</taxon>
        <taxon>Arthropoda</taxon>
        <taxon>Hexapoda</taxon>
        <taxon>Insecta</taxon>
        <taxon>Pterygota</taxon>
        <taxon>Neoptera</taxon>
        <taxon>Paraneoptera</taxon>
        <taxon>Hemiptera</taxon>
        <taxon>Heteroptera</taxon>
        <taxon>Panheteroptera</taxon>
        <taxon>Cimicomorpha</taxon>
        <taxon>Miridae</taxon>
        <taxon>Dicyphina</taxon>
        <taxon>Nesidiocoris</taxon>
    </lineage>
</organism>
<keyword evidence="2" id="KW-1185">Reference proteome</keyword>